<sequence>MKLFVDLSPFKYSGAFARLWIGNAVAGIGTQMTLVAVALHIFELTQSTLAVSMVALFSLVPMIIAGLFGGMLADVHDRRKVALAAAIVAWVSTAGIAAIAWGNVDLLWPLYLLTTVNAVAGTIMSAARSAIMPRLLPADLLPAAAALNGISMGVMVTVGPAVAGVLVATVGLSWTYTVDVLLFSVAFLGIFTLPPILPEGEAERPGLRSLREGWDFLKQSPNVRMTFILDIVAMTFGNPRVLYPAVGALLLGGGAVTVGILTAALAAGALLSSLLSGPLGGVRWQGRAIGRAITVYGVCIAGFGVVLLTLHLGWWGEVGEGLPVHIGAVVASCVFLAGAGAADNVSSVFRTTILQTAVPDAMRGRLQGLFIVVVTGGPRVGDLYVGLLAATALLWFPPLLGGVLIVVIVTAAVRRTRSFAEYDALAPTP</sequence>
<reference evidence="8 9" key="1">
    <citation type="submission" date="2020-02" db="EMBL/GenBank/DDBJ databases">
        <title>Sequencing the genomes of 1000 actinobacteria strains.</title>
        <authorList>
            <person name="Klenk H.-P."/>
        </authorList>
    </citation>
    <scope>NUCLEOTIDE SEQUENCE [LARGE SCALE GENOMIC DNA]</scope>
    <source>
        <strain evidence="8 9">DSM 27960</strain>
    </source>
</reference>
<keyword evidence="9" id="KW-1185">Reference proteome</keyword>
<dbReference type="GO" id="GO:0005886">
    <property type="term" value="C:plasma membrane"/>
    <property type="evidence" value="ECO:0007669"/>
    <property type="project" value="UniProtKB-SubCell"/>
</dbReference>
<evidence type="ECO:0000256" key="3">
    <source>
        <dbReference type="ARBA" id="ARBA00022475"/>
    </source>
</evidence>
<feature type="transmembrane region" description="Helical" evidence="7">
    <location>
        <begin position="81"/>
        <end position="102"/>
    </location>
</feature>
<gene>
    <name evidence="8" type="ORF">FHX76_002868</name>
</gene>
<comment type="caution">
    <text evidence="8">The sequence shown here is derived from an EMBL/GenBank/DDBJ whole genome shotgun (WGS) entry which is preliminary data.</text>
</comment>
<feature type="transmembrane region" description="Helical" evidence="7">
    <location>
        <begin position="180"/>
        <end position="200"/>
    </location>
</feature>
<keyword evidence="2" id="KW-0813">Transport</keyword>
<comment type="subcellular location">
    <subcellularLocation>
        <location evidence="1">Cell inner membrane</location>
        <topology evidence="1">Multi-pass membrane protein</topology>
    </subcellularLocation>
</comment>
<dbReference type="RefSeq" id="WP_167151769.1">
    <property type="nucleotide sequence ID" value="NZ_JAAMOX010000003.1"/>
</dbReference>
<keyword evidence="5 7" id="KW-1133">Transmembrane helix</keyword>
<feature type="transmembrane region" description="Helical" evidence="7">
    <location>
        <begin position="20"/>
        <end position="42"/>
    </location>
</feature>
<evidence type="ECO:0000256" key="7">
    <source>
        <dbReference type="SAM" id="Phobius"/>
    </source>
</evidence>
<dbReference type="InterPro" id="IPR010290">
    <property type="entry name" value="TM_effector"/>
</dbReference>
<feature type="transmembrane region" description="Helical" evidence="7">
    <location>
        <begin position="152"/>
        <end position="174"/>
    </location>
</feature>
<dbReference type="InterPro" id="IPR036259">
    <property type="entry name" value="MFS_trans_sf"/>
</dbReference>
<keyword evidence="4 7" id="KW-0812">Transmembrane</keyword>
<dbReference type="SUPFAM" id="SSF103473">
    <property type="entry name" value="MFS general substrate transporter"/>
    <property type="match status" value="1"/>
</dbReference>
<proteinExistence type="predicted"/>
<keyword evidence="6 7" id="KW-0472">Membrane</keyword>
<evidence type="ECO:0000256" key="6">
    <source>
        <dbReference type="ARBA" id="ARBA00023136"/>
    </source>
</evidence>
<organism evidence="8 9">
    <name type="scientific">Lysinibacter cavernae</name>
    <dbReference type="NCBI Taxonomy" id="1640652"/>
    <lineage>
        <taxon>Bacteria</taxon>
        <taxon>Bacillati</taxon>
        <taxon>Actinomycetota</taxon>
        <taxon>Actinomycetes</taxon>
        <taxon>Micrococcales</taxon>
        <taxon>Microbacteriaceae</taxon>
        <taxon>Lysinibacter</taxon>
    </lineage>
</organism>
<evidence type="ECO:0000256" key="5">
    <source>
        <dbReference type="ARBA" id="ARBA00022989"/>
    </source>
</evidence>
<dbReference type="PANTHER" id="PTHR23513:SF9">
    <property type="entry name" value="ENTEROBACTIN EXPORTER ENTS"/>
    <property type="match status" value="1"/>
</dbReference>
<name>A0A7X5TUY0_9MICO</name>
<feature type="transmembrane region" description="Helical" evidence="7">
    <location>
        <begin position="393"/>
        <end position="413"/>
    </location>
</feature>
<feature type="transmembrane region" description="Helical" evidence="7">
    <location>
        <begin position="108"/>
        <end position="131"/>
    </location>
</feature>
<dbReference type="AlphaFoldDB" id="A0A7X5TUY0"/>
<dbReference type="CDD" id="cd06173">
    <property type="entry name" value="MFS_MefA_like"/>
    <property type="match status" value="1"/>
</dbReference>
<feature type="transmembrane region" description="Helical" evidence="7">
    <location>
        <begin position="293"/>
        <end position="316"/>
    </location>
</feature>
<evidence type="ECO:0000256" key="1">
    <source>
        <dbReference type="ARBA" id="ARBA00004429"/>
    </source>
</evidence>
<feature type="transmembrane region" description="Helical" evidence="7">
    <location>
        <begin position="48"/>
        <end position="69"/>
    </location>
</feature>
<dbReference type="Gene3D" id="1.20.1250.20">
    <property type="entry name" value="MFS general substrate transporter like domains"/>
    <property type="match status" value="1"/>
</dbReference>
<evidence type="ECO:0000313" key="8">
    <source>
        <dbReference type="EMBL" id="NIH54953.1"/>
    </source>
</evidence>
<dbReference type="Pfam" id="PF05977">
    <property type="entry name" value="MFS_3"/>
    <property type="match status" value="1"/>
</dbReference>
<evidence type="ECO:0000256" key="2">
    <source>
        <dbReference type="ARBA" id="ARBA00022448"/>
    </source>
</evidence>
<feature type="transmembrane region" description="Helical" evidence="7">
    <location>
        <begin position="366"/>
        <end position="387"/>
    </location>
</feature>
<evidence type="ECO:0000256" key="4">
    <source>
        <dbReference type="ARBA" id="ARBA00022692"/>
    </source>
</evidence>
<accession>A0A7X5TUY0</accession>
<feature type="transmembrane region" description="Helical" evidence="7">
    <location>
        <begin position="322"/>
        <end position="345"/>
    </location>
</feature>
<protein>
    <submittedName>
        <fullName evidence="8">MFS family permease</fullName>
    </submittedName>
</protein>
<evidence type="ECO:0000313" key="9">
    <source>
        <dbReference type="Proteomes" id="UP000541033"/>
    </source>
</evidence>
<feature type="transmembrane region" description="Helical" evidence="7">
    <location>
        <begin position="245"/>
        <end position="272"/>
    </location>
</feature>
<dbReference type="Proteomes" id="UP000541033">
    <property type="component" value="Unassembled WGS sequence"/>
</dbReference>
<keyword evidence="3" id="KW-1003">Cell membrane</keyword>
<dbReference type="PANTHER" id="PTHR23513">
    <property type="entry name" value="INTEGRAL MEMBRANE EFFLUX PROTEIN-RELATED"/>
    <property type="match status" value="1"/>
</dbReference>
<dbReference type="EMBL" id="JAAMOX010000003">
    <property type="protein sequence ID" value="NIH54953.1"/>
    <property type="molecule type" value="Genomic_DNA"/>
</dbReference>